<organism evidence="3 4">
    <name type="scientific">Diatraea saccharalis</name>
    <name type="common">sugarcane borer</name>
    <dbReference type="NCBI Taxonomy" id="40085"/>
    <lineage>
        <taxon>Eukaryota</taxon>
        <taxon>Metazoa</taxon>
        <taxon>Ecdysozoa</taxon>
        <taxon>Arthropoda</taxon>
        <taxon>Hexapoda</taxon>
        <taxon>Insecta</taxon>
        <taxon>Pterygota</taxon>
        <taxon>Neoptera</taxon>
        <taxon>Endopterygota</taxon>
        <taxon>Lepidoptera</taxon>
        <taxon>Glossata</taxon>
        <taxon>Ditrysia</taxon>
        <taxon>Pyraloidea</taxon>
        <taxon>Crambidae</taxon>
        <taxon>Crambinae</taxon>
        <taxon>Diatraea</taxon>
    </lineage>
</organism>
<dbReference type="GO" id="GO:0030121">
    <property type="term" value="C:AP-1 adaptor complex"/>
    <property type="evidence" value="ECO:0007669"/>
    <property type="project" value="TreeGrafter"/>
</dbReference>
<keyword evidence="4" id="KW-1185">Reference proteome</keyword>
<feature type="compositionally biased region" description="Polar residues" evidence="1">
    <location>
        <begin position="115"/>
        <end position="126"/>
    </location>
</feature>
<dbReference type="PANTHER" id="PTHR16156:SF10">
    <property type="entry name" value="AFTIPHILIN-RELATED"/>
    <property type="match status" value="1"/>
</dbReference>
<protein>
    <recommendedName>
        <fullName evidence="2">Aftiphilin clathrin-binding box domain-containing protein</fullName>
    </recommendedName>
</protein>
<dbReference type="OrthoDB" id="5917212at2759"/>
<feature type="domain" description="Aftiphilin clathrin-binding box" evidence="2">
    <location>
        <begin position="376"/>
        <end position="442"/>
    </location>
</feature>
<dbReference type="PANTHER" id="PTHR16156">
    <property type="entry name" value="AFTIPHILIN A-RELATED"/>
    <property type="match status" value="1"/>
</dbReference>
<feature type="compositionally biased region" description="Polar residues" evidence="1">
    <location>
        <begin position="437"/>
        <end position="449"/>
    </location>
</feature>
<dbReference type="AlphaFoldDB" id="A0A9P0C5X5"/>
<name>A0A9P0C5X5_9NEOP</name>
<feature type="compositionally biased region" description="Acidic residues" evidence="1">
    <location>
        <begin position="16"/>
        <end position="25"/>
    </location>
</feature>
<evidence type="ECO:0000259" key="2">
    <source>
        <dbReference type="Pfam" id="PF15045"/>
    </source>
</evidence>
<dbReference type="InterPro" id="IPR029205">
    <property type="entry name" value="Clathrin-bd"/>
</dbReference>
<feature type="compositionally biased region" description="Low complexity" evidence="1">
    <location>
        <begin position="821"/>
        <end position="836"/>
    </location>
</feature>
<sequence>MSIPPLVCSTPPPPEQCEDDKEPEDFDLQYSYSQEEDESNGFEFNNFSAYNIHTSDNNKLPILLSSTNENVDVTCNKANSCKENEDKESLNHIPELPHEDDIHIEDLNLIIHQEPTNSNIKTNQEISETDSDDKIEKDLQVNIPDVCNNDSESDNKLSTLNEDQSDKFESPSQETIEPQSDNIVTKEDVCNLNCDNKSTDFAIEESIDNSSLKKIDDDFEDFDEFKFINADRKSEILVESNDPWGNSASEDIEFGNFTANFDNSDCALSQSILREEKSSITNKQVEAEIGNSDDEFGDFDEFKSSATDNGKNMELVQEQIVQNQQVPVLNFQSSNENQIIETINKVLESIFPEEISDSGGGDNFQNKLDISLGETWSYLKQTDTRQPYMVNWNNSLAQKTLLKALCIDSRNILFGPKWSFNTPKYAANLSAAPLQPQKQATQNTIASQQSTDSDKTVTKSSWVDPFASDGQDSCNVENESNAADSRPVDLDVFEAATSTNADKVYSSTLSIQPIRQINLPDTHIFTPTDSETPRSKTIHYDNNSSHNILLPQPILSTVKTQLNDLASKSSDLQNNDEYWEFQEFKSNSDITSPVSNTKAEEGNKNPLPNANYIIETQVLQPIKMEPIMPTLNWPNPGEVKEIIDDFSDFVSKSVPINEKQECLSNNEIGNVKNENNLKDSSLKNSEHVEDDFDMFQSALPTTNQNTSMQKTDFNPDFRTMEQLKSENISFSTTRPTENIIQKIGNSSNLNELKSNTHPSGTQIPNSNILQPITVTPTTQQPQQKAGQILQPLSLESYSQINWPNPGLDLQDLSRFNPVESLQSLKSDSSNHSKNSSPIHNQKMVPNSQTDEDIWGDFVSIKPKTQQTLPKKAPVFADDDEWTDFVSSPSVNSQNGLNTISLNVDTNSSFQKSSHPSKYPMKNNDIPLDIPTLNYITPKTTNQKSYNERHFQNL</sequence>
<feature type="compositionally biased region" description="Polar residues" evidence="1">
    <location>
        <begin position="170"/>
        <end position="179"/>
    </location>
</feature>
<feature type="region of interest" description="Disordered" evidence="1">
    <location>
        <begin position="144"/>
        <end position="179"/>
    </location>
</feature>
<reference evidence="3" key="1">
    <citation type="submission" date="2021-12" db="EMBL/GenBank/DDBJ databases">
        <authorList>
            <person name="King R."/>
        </authorList>
    </citation>
    <scope>NUCLEOTIDE SEQUENCE</scope>
</reference>
<evidence type="ECO:0000256" key="1">
    <source>
        <dbReference type="SAM" id="MobiDB-lite"/>
    </source>
</evidence>
<feature type="compositionally biased region" description="Polar residues" evidence="1">
    <location>
        <begin position="837"/>
        <end position="848"/>
    </location>
</feature>
<evidence type="ECO:0000313" key="4">
    <source>
        <dbReference type="Proteomes" id="UP001153714"/>
    </source>
</evidence>
<feature type="region of interest" description="Disordered" evidence="1">
    <location>
        <begin position="821"/>
        <end position="849"/>
    </location>
</feature>
<gene>
    <name evidence="3" type="ORF">DIATSA_LOCUS7074</name>
</gene>
<dbReference type="Pfam" id="PF15045">
    <property type="entry name" value="Clathrin_bdg"/>
    <property type="match status" value="1"/>
</dbReference>
<dbReference type="InterPro" id="IPR046359">
    <property type="entry name" value="Aftin-like"/>
</dbReference>
<evidence type="ECO:0000313" key="3">
    <source>
        <dbReference type="EMBL" id="CAH0756432.1"/>
    </source>
</evidence>
<reference evidence="3" key="2">
    <citation type="submission" date="2022-10" db="EMBL/GenBank/DDBJ databases">
        <authorList>
            <consortium name="ENA_rothamsted_submissions"/>
            <consortium name="culmorum"/>
            <person name="King R."/>
        </authorList>
    </citation>
    <scope>NUCLEOTIDE SEQUENCE</scope>
</reference>
<feature type="region of interest" description="Disordered" evidence="1">
    <location>
        <begin position="437"/>
        <end position="458"/>
    </location>
</feature>
<dbReference type="EMBL" id="OU893333">
    <property type="protein sequence ID" value="CAH0756432.1"/>
    <property type="molecule type" value="Genomic_DNA"/>
</dbReference>
<feature type="region of interest" description="Disordered" evidence="1">
    <location>
        <begin position="115"/>
        <end position="134"/>
    </location>
</feature>
<dbReference type="Proteomes" id="UP001153714">
    <property type="component" value="Chromosome 2"/>
</dbReference>
<accession>A0A9P0C5X5</accession>
<dbReference type="GO" id="GO:0030276">
    <property type="term" value="F:clathrin binding"/>
    <property type="evidence" value="ECO:0007669"/>
    <property type="project" value="InterPro"/>
</dbReference>
<proteinExistence type="predicted"/>
<feature type="region of interest" description="Disordered" evidence="1">
    <location>
        <begin position="1"/>
        <end position="25"/>
    </location>
</feature>
<dbReference type="GO" id="GO:0032588">
    <property type="term" value="C:trans-Golgi network membrane"/>
    <property type="evidence" value="ECO:0007669"/>
    <property type="project" value="InterPro"/>
</dbReference>